<dbReference type="PROSITE" id="PS51995">
    <property type="entry name" value="ATLF"/>
    <property type="match status" value="1"/>
</dbReference>
<feature type="region of interest" description="Disordered" evidence="3">
    <location>
        <begin position="33"/>
        <end position="72"/>
    </location>
</feature>
<keyword evidence="4" id="KW-0732">Signal</keyword>
<evidence type="ECO:0000313" key="6">
    <source>
        <dbReference type="EMBL" id="HIR14346.1"/>
    </source>
</evidence>
<dbReference type="AlphaFoldDB" id="A0A9D1ADV6"/>
<dbReference type="Gene3D" id="3.40.390.10">
    <property type="entry name" value="Collagenase (Catalytic Domain)"/>
    <property type="match status" value="1"/>
</dbReference>
<dbReference type="InterPro" id="IPR014781">
    <property type="entry name" value="Anthrax_toxin_lethal/edema_N/C"/>
</dbReference>
<evidence type="ECO:0000313" key="7">
    <source>
        <dbReference type="Proteomes" id="UP000886757"/>
    </source>
</evidence>
<evidence type="ECO:0000256" key="1">
    <source>
        <dbReference type="ARBA" id="ARBA00004613"/>
    </source>
</evidence>
<reference evidence="6" key="1">
    <citation type="submission" date="2020-10" db="EMBL/GenBank/DDBJ databases">
        <authorList>
            <person name="Gilroy R."/>
        </authorList>
    </citation>
    <scope>NUCLEOTIDE SEQUENCE</scope>
    <source>
        <strain evidence="6">ChiSjej4B22-8148</strain>
    </source>
</reference>
<dbReference type="GO" id="GO:0005576">
    <property type="term" value="C:extracellular region"/>
    <property type="evidence" value="ECO:0007669"/>
    <property type="project" value="UniProtKB-SubCell"/>
</dbReference>
<dbReference type="CDD" id="cd20184">
    <property type="entry name" value="M34_peptidase_like"/>
    <property type="match status" value="1"/>
</dbReference>
<evidence type="ECO:0000259" key="5">
    <source>
        <dbReference type="PROSITE" id="PS51995"/>
    </source>
</evidence>
<gene>
    <name evidence="6" type="ORF">IAB31_10550</name>
</gene>
<evidence type="ECO:0000256" key="4">
    <source>
        <dbReference type="SAM" id="SignalP"/>
    </source>
</evidence>
<dbReference type="Pfam" id="PF07737">
    <property type="entry name" value="ATLF"/>
    <property type="match status" value="1"/>
</dbReference>
<dbReference type="EMBL" id="DVGK01000117">
    <property type="protein sequence ID" value="HIR14346.1"/>
    <property type="molecule type" value="Genomic_DNA"/>
</dbReference>
<proteinExistence type="predicted"/>
<dbReference type="SUPFAM" id="SSF55486">
    <property type="entry name" value="Metalloproteases ('zincins'), catalytic domain"/>
    <property type="match status" value="1"/>
</dbReference>
<dbReference type="InterPro" id="IPR047568">
    <property type="entry name" value="ATLF-like_dom"/>
</dbReference>
<feature type="compositionally biased region" description="Low complexity" evidence="3">
    <location>
        <begin position="33"/>
        <end position="46"/>
    </location>
</feature>
<evidence type="ECO:0000256" key="3">
    <source>
        <dbReference type="SAM" id="MobiDB-lite"/>
    </source>
</evidence>
<feature type="chain" id="PRO_5038385352" description="ATLF-like domain-containing protein" evidence="4">
    <location>
        <begin position="28"/>
        <end position="281"/>
    </location>
</feature>
<feature type="signal peptide" evidence="4">
    <location>
        <begin position="1"/>
        <end position="27"/>
    </location>
</feature>
<sequence length="281" mass="30377">MKKLAKSAILLLTAVLCLGLFTMTADAATTSKTTTKTSTKKVSMSSKAKKSKKVKKTKTKKTTKKTTKKNQQTTKVTTVKTTVQTTYKKNSKVKTVKTTVRTNVKTTTKKVKTTSSSKTKSKTAVAGASSADIYDLAPKAGSNVKSAFKKLGFSVKVNSSASYSGYFNAKDQSVTLKKLNDDCIYHELGHFVAFVAGNVDKKAEFQSIYQAEKGKYTGSDKAYVTSSASEYFAESYKNFVENPGALKASRPETYAYVAKAAAAVTDSQVSKVASVYGPFWK</sequence>
<feature type="domain" description="ATLF-like" evidence="5">
    <location>
        <begin position="56"/>
        <end position="262"/>
    </location>
</feature>
<feature type="compositionally biased region" description="Basic residues" evidence="3">
    <location>
        <begin position="47"/>
        <end position="68"/>
    </location>
</feature>
<comment type="subcellular location">
    <subcellularLocation>
        <location evidence="1">Secreted</location>
    </subcellularLocation>
</comment>
<accession>A0A9D1ADV6</accession>
<organism evidence="6 7">
    <name type="scientific">Candidatus Choladousia intestinavium</name>
    <dbReference type="NCBI Taxonomy" id="2840727"/>
    <lineage>
        <taxon>Bacteria</taxon>
        <taxon>Bacillati</taxon>
        <taxon>Bacillota</taxon>
        <taxon>Clostridia</taxon>
        <taxon>Lachnospirales</taxon>
        <taxon>Lachnospiraceae</taxon>
        <taxon>Lachnospiraceae incertae sedis</taxon>
        <taxon>Candidatus Choladousia</taxon>
    </lineage>
</organism>
<dbReference type="Proteomes" id="UP000886757">
    <property type="component" value="Unassembled WGS sequence"/>
</dbReference>
<reference evidence="6" key="2">
    <citation type="journal article" date="2021" name="PeerJ">
        <title>Extensive microbial diversity within the chicken gut microbiome revealed by metagenomics and culture.</title>
        <authorList>
            <person name="Gilroy R."/>
            <person name="Ravi A."/>
            <person name="Getino M."/>
            <person name="Pursley I."/>
            <person name="Horton D.L."/>
            <person name="Alikhan N.F."/>
            <person name="Baker D."/>
            <person name="Gharbi K."/>
            <person name="Hall N."/>
            <person name="Watson M."/>
            <person name="Adriaenssens E.M."/>
            <person name="Foster-Nyarko E."/>
            <person name="Jarju S."/>
            <person name="Secka A."/>
            <person name="Antonio M."/>
            <person name="Oren A."/>
            <person name="Chaudhuri R.R."/>
            <person name="La Ragione R."/>
            <person name="Hildebrand F."/>
            <person name="Pallen M.J."/>
        </authorList>
    </citation>
    <scope>NUCLEOTIDE SEQUENCE</scope>
    <source>
        <strain evidence="6">ChiSjej4B22-8148</strain>
    </source>
</reference>
<dbReference type="InterPro" id="IPR024079">
    <property type="entry name" value="MetalloPept_cat_dom_sf"/>
</dbReference>
<protein>
    <recommendedName>
        <fullName evidence="5">ATLF-like domain-containing protein</fullName>
    </recommendedName>
</protein>
<comment type="caution">
    <text evidence="6">The sequence shown here is derived from an EMBL/GenBank/DDBJ whole genome shotgun (WGS) entry which is preliminary data.</text>
</comment>
<dbReference type="GO" id="GO:0008237">
    <property type="term" value="F:metallopeptidase activity"/>
    <property type="evidence" value="ECO:0007669"/>
    <property type="project" value="InterPro"/>
</dbReference>
<name>A0A9D1ADV6_9FIRM</name>
<evidence type="ECO:0000256" key="2">
    <source>
        <dbReference type="ARBA" id="ARBA00022525"/>
    </source>
</evidence>
<keyword evidence="2" id="KW-0964">Secreted</keyword>